<dbReference type="InterPro" id="IPR006162">
    <property type="entry name" value="Ppantetheine_attach_site"/>
</dbReference>
<dbReference type="SUPFAM" id="SSF52777">
    <property type="entry name" value="CoA-dependent acyltransferases"/>
    <property type="match status" value="2"/>
</dbReference>
<dbReference type="InterPro" id="IPR023213">
    <property type="entry name" value="CAT-like_dom_sf"/>
</dbReference>
<dbReference type="Pfam" id="PF00668">
    <property type="entry name" value="Condensation"/>
    <property type="match status" value="1"/>
</dbReference>
<dbReference type="PROSITE" id="PS00012">
    <property type="entry name" value="PHOSPHOPANTETHEINE"/>
    <property type="match status" value="1"/>
</dbReference>
<sequence>MLDLIQELRNNNIDIYLEGENLKLNFDQEEINAQLIEKIRDNKVAIVSFLKEYAAPSEKQQIKPVAIAENYALSNAQLRLWLACQTAEESVTYNMPNQFIIANDFDALNFEKAIIKVIERHEILRTVFKVNEALDVRQYILNTVNFQLDVKDFSENSNAAAIANTYVQSDYYKPFNFSEGPLLRAGLYKLADRKYMVYYNMHHIVSDNLSMGILLNDTMAFYQALQTQSEAALPTLNIQYKDYAAWQIEQLESSEYDAHKTYWTNKFNTQIPPLNLPSQKNRPLLKTYNGKAIKTYIAPAQISTLKAFATANKGSVFMGLLAAWKVLLYRYTGETDIAVGNIIAGRDHEDLENQIGFYINILILRNEIDPALNFTEVFNTIKENTLQDYEHQMYPFDALVSELNMQRDRSRSPLADIHINYYKEDDQKSVGLSHDTITEEGTTFVKSDIELHFVEHGDYIELVVNYNEDVYEASMMKKLIQHYKNLLNNVLENPFGGINTVSYFTKVEIEEQIHTFNNTFKTYEADKTMLDIFHECVEKYPETTALACEESTLSYRELDEKSNQFARLLSEAKGIQKGDIVGVHVQRDEQCIIVVLGILKVGAIYLPIDTTSPKERKEYIIKDANVKLLIVSEETTAFEETPSYIFGRNTVLSAYSKTYTSNVQVEDIAYIIYTSGSTGQPKGTLITHGGICNTIQAQIEAFDIKGNQYKCLQFASFSFDASVSETFLSLLSGGTLYVATETLRVDPAKLENYNVVHGIEVMTLPPSYFKMMNIESFNAVKVLITAGEAAAVLHAKAYVEAGGTFYNAYGPTETSICATIFKLDASNMSNNNTNVPIGTPIANAQTYILDANDQLLPKGAIGEICVSGKGLAKGYLNRDALTEERFTTHPFITGEKIYKTGDLGYYLSDGNIVFIGRKDDQVKIRGYRIELGEIEAVLKTVTGIQHAAVLVKENIGNTKQLVAYIVADASVNSQQVQNTLVKHLPAYMIPKIYVALDEMPINKNGKIDKKQLPEPQEAALNTTAYIAPTTETEKVLFNIWEELLGISKIGIHDNFFELGGHSLLAVKLAFTLTKYYEIVIDRDMIFQFPTIDMQAKYLDIKIKDTINKDEIVDDEVLYL</sequence>
<dbReference type="InterPro" id="IPR001242">
    <property type="entry name" value="Condensation_dom"/>
</dbReference>
<dbReference type="InterPro" id="IPR025110">
    <property type="entry name" value="AMP-bd_C"/>
</dbReference>
<dbReference type="Pfam" id="PF13193">
    <property type="entry name" value="AMP-binding_C"/>
    <property type="match status" value="1"/>
</dbReference>
<dbReference type="PROSITE" id="PS50075">
    <property type="entry name" value="CARRIER"/>
    <property type="match status" value="1"/>
</dbReference>
<dbReference type="Gene3D" id="3.30.300.30">
    <property type="match status" value="1"/>
</dbReference>
<dbReference type="InterPro" id="IPR045851">
    <property type="entry name" value="AMP-bd_C_sf"/>
</dbReference>
<dbReference type="InterPro" id="IPR041464">
    <property type="entry name" value="TubC_N"/>
</dbReference>
<keyword evidence="2" id="KW-0596">Phosphopantetheine</keyword>
<dbReference type="Gene3D" id="3.30.559.10">
    <property type="entry name" value="Chloramphenicol acetyltransferase-like domain"/>
    <property type="match status" value="1"/>
</dbReference>
<comment type="cofactor">
    <cofactor evidence="1">
        <name>pantetheine 4'-phosphate</name>
        <dbReference type="ChEBI" id="CHEBI:47942"/>
    </cofactor>
</comment>
<comment type="caution">
    <text evidence="5">The sequence shown here is derived from an EMBL/GenBank/DDBJ whole genome shotgun (WGS) entry which is preliminary data.</text>
</comment>
<dbReference type="Proteomes" id="UP000619238">
    <property type="component" value="Unassembled WGS sequence"/>
</dbReference>
<dbReference type="InterPro" id="IPR000873">
    <property type="entry name" value="AMP-dep_synth/lig_dom"/>
</dbReference>
<gene>
    <name evidence="5" type="ORF">H2O64_17645</name>
</gene>
<dbReference type="PANTHER" id="PTHR45527">
    <property type="entry name" value="NONRIBOSOMAL PEPTIDE SYNTHETASE"/>
    <property type="match status" value="1"/>
</dbReference>
<dbReference type="Pfam" id="PF00501">
    <property type="entry name" value="AMP-binding"/>
    <property type="match status" value="1"/>
</dbReference>
<dbReference type="Pfam" id="PF00550">
    <property type="entry name" value="PP-binding"/>
    <property type="match status" value="1"/>
</dbReference>
<dbReference type="InterPro" id="IPR036736">
    <property type="entry name" value="ACP-like_sf"/>
</dbReference>
<dbReference type="Pfam" id="PF18563">
    <property type="entry name" value="TubC_N"/>
    <property type="match status" value="1"/>
</dbReference>
<dbReference type="SUPFAM" id="SSF47336">
    <property type="entry name" value="ACP-like"/>
    <property type="match status" value="1"/>
</dbReference>
<dbReference type="RefSeq" id="WP_187563533.1">
    <property type="nucleotide sequence ID" value="NZ_JACGWS010000011.1"/>
</dbReference>
<dbReference type="InterPro" id="IPR009081">
    <property type="entry name" value="PP-bd_ACP"/>
</dbReference>
<evidence type="ECO:0000256" key="1">
    <source>
        <dbReference type="ARBA" id="ARBA00001957"/>
    </source>
</evidence>
<dbReference type="NCBIfam" id="TIGR01733">
    <property type="entry name" value="AA-adenyl-dom"/>
    <property type="match status" value="1"/>
</dbReference>
<dbReference type="CDD" id="cd05930">
    <property type="entry name" value="A_NRPS"/>
    <property type="match status" value="1"/>
</dbReference>
<keyword evidence="3" id="KW-0597">Phosphoprotein</keyword>
<keyword evidence="6" id="KW-1185">Reference proteome</keyword>
<proteinExistence type="predicted"/>
<reference evidence="5 6" key="1">
    <citation type="submission" date="2020-07" db="EMBL/GenBank/DDBJ databases">
        <title>Description of Kordia aestuariivivens sp. nov., isolated from a tidal flat.</title>
        <authorList>
            <person name="Park S."/>
            <person name="Yoon J.-H."/>
        </authorList>
    </citation>
    <scope>NUCLEOTIDE SEQUENCE [LARGE SCALE GENOMIC DNA]</scope>
    <source>
        <strain evidence="5 6">YSTF-M3</strain>
    </source>
</reference>
<protein>
    <submittedName>
        <fullName evidence="5">Amino acid adenylation domain-containing protein</fullName>
    </submittedName>
</protein>
<dbReference type="PROSITE" id="PS00455">
    <property type="entry name" value="AMP_BINDING"/>
    <property type="match status" value="1"/>
</dbReference>
<evidence type="ECO:0000256" key="2">
    <source>
        <dbReference type="ARBA" id="ARBA00022450"/>
    </source>
</evidence>
<dbReference type="EMBL" id="JACGWS010000011">
    <property type="protein sequence ID" value="MBC8756502.1"/>
    <property type="molecule type" value="Genomic_DNA"/>
</dbReference>
<dbReference type="Gene3D" id="3.30.559.30">
    <property type="entry name" value="Nonribosomal peptide synthetase, condensation domain"/>
    <property type="match status" value="1"/>
</dbReference>
<dbReference type="InterPro" id="IPR044894">
    <property type="entry name" value="TubC_N_sf"/>
</dbReference>
<feature type="domain" description="Carrier" evidence="4">
    <location>
        <begin position="1027"/>
        <end position="1102"/>
    </location>
</feature>
<name>A0ABR7QDA0_9FLAO</name>
<dbReference type="SUPFAM" id="SSF56801">
    <property type="entry name" value="Acetyl-CoA synthetase-like"/>
    <property type="match status" value="1"/>
</dbReference>
<dbReference type="PANTHER" id="PTHR45527:SF1">
    <property type="entry name" value="FATTY ACID SYNTHASE"/>
    <property type="match status" value="1"/>
</dbReference>
<accession>A0ABR7QDA0</accession>
<evidence type="ECO:0000313" key="6">
    <source>
        <dbReference type="Proteomes" id="UP000619238"/>
    </source>
</evidence>
<dbReference type="Gene3D" id="1.10.10.1830">
    <property type="entry name" value="Non-ribosomal peptide synthase, adenylation domain"/>
    <property type="match status" value="1"/>
</dbReference>
<dbReference type="Gene3D" id="2.30.38.10">
    <property type="entry name" value="Luciferase, Domain 3"/>
    <property type="match status" value="1"/>
</dbReference>
<evidence type="ECO:0000256" key="3">
    <source>
        <dbReference type="ARBA" id="ARBA00022553"/>
    </source>
</evidence>
<dbReference type="InterPro" id="IPR010071">
    <property type="entry name" value="AA_adenyl_dom"/>
</dbReference>
<dbReference type="CDD" id="cd19531">
    <property type="entry name" value="LCL_NRPS-like"/>
    <property type="match status" value="1"/>
</dbReference>
<dbReference type="Gene3D" id="1.10.1200.10">
    <property type="entry name" value="ACP-like"/>
    <property type="match status" value="1"/>
</dbReference>
<evidence type="ECO:0000259" key="4">
    <source>
        <dbReference type="PROSITE" id="PS50075"/>
    </source>
</evidence>
<dbReference type="InterPro" id="IPR020845">
    <property type="entry name" value="AMP-binding_CS"/>
</dbReference>
<organism evidence="5 6">
    <name type="scientific">Kordia aestuariivivens</name>
    <dbReference type="NCBI Taxonomy" id="2759037"/>
    <lineage>
        <taxon>Bacteria</taxon>
        <taxon>Pseudomonadati</taxon>
        <taxon>Bacteroidota</taxon>
        <taxon>Flavobacteriia</taxon>
        <taxon>Flavobacteriales</taxon>
        <taxon>Flavobacteriaceae</taxon>
        <taxon>Kordia</taxon>
    </lineage>
</organism>
<dbReference type="Gene3D" id="3.40.50.980">
    <property type="match status" value="2"/>
</dbReference>
<evidence type="ECO:0000313" key="5">
    <source>
        <dbReference type="EMBL" id="MBC8756502.1"/>
    </source>
</evidence>